<evidence type="ECO:0000313" key="8">
    <source>
        <dbReference type="EMBL" id="MBC5767969.1"/>
    </source>
</evidence>
<comment type="similarity">
    <text evidence="2">Belongs to the acyl-CoA dehydrogenase family.</text>
</comment>
<dbReference type="GO" id="GO:0003995">
    <property type="term" value="F:acyl-CoA dehydrogenase activity"/>
    <property type="evidence" value="ECO:0007669"/>
    <property type="project" value="TreeGrafter"/>
</dbReference>
<dbReference type="RefSeq" id="WP_187084461.1">
    <property type="nucleotide sequence ID" value="NZ_JACORU010000014.1"/>
</dbReference>
<accession>A0A923MET9</accession>
<dbReference type="Proteomes" id="UP000596827">
    <property type="component" value="Unassembled WGS sequence"/>
</dbReference>
<dbReference type="InterPro" id="IPR036250">
    <property type="entry name" value="AcylCo_DH-like_C"/>
</dbReference>
<dbReference type="InterPro" id="IPR037069">
    <property type="entry name" value="AcylCoA_DH/ox_N_sf"/>
</dbReference>
<keyword evidence="9" id="KW-1185">Reference proteome</keyword>
<dbReference type="PANTHER" id="PTHR43884">
    <property type="entry name" value="ACYL-COA DEHYDROGENASE"/>
    <property type="match status" value="1"/>
</dbReference>
<dbReference type="Gene3D" id="1.20.140.10">
    <property type="entry name" value="Butyryl-CoA Dehydrogenase, subunit A, domain 3"/>
    <property type="match status" value="1"/>
</dbReference>
<feature type="domain" description="Acyl-CoA dehydrogenase/oxidase N-terminal" evidence="7">
    <location>
        <begin position="4"/>
        <end position="92"/>
    </location>
</feature>
<keyword evidence="4" id="KW-0274">FAD</keyword>
<dbReference type="AlphaFoldDB" id="A0A923MET9"/>
<gene>
    <name evidence="8" type="ORF">H8R02_26130</name>
</gene>
<evidence type="ECO:0000313" key="9">
    <source>
        <dbReference type="Proteomes" id="UP000596827"/>
    </source>
</evidence>
<evidence type="ECO:0000256" key="4">
    <source>
        <dbReference type="ARBA" id="ARBA00022827"/>
    </source>
</evidence>
<dbReference type="SUPFAM" id="SSF56645">
    <property type="entry name" value="Acyl-CoA dehydrogenase NM domain-like"/>
    <property type="match status" value="1"/>
</dbReference>
<dbReference type="SUPFAM" id="SSF47203">
    <property type="entry name" value="Acyl-CoA dehydrogenase C-terminal domain-like"/>
    <property type="match status" value="1"/>
</dbReference>
<sequence length="329" mass="35154">MDDLLSDALRQLLEDQCTPQLVRAVEAGQSPGELWAQIEESGFADAMVPEEQGGAGLGLSDVFPLFALCGSYAVPVPLAHTMLARALLANAGVARPQGSIAIATSSGMAARVSFGAVADWVLTGVNGATVLLPVAEANAERDVFPLDATLRWTEAAVARAQRIPGTHDLEALQACTAAAQLSGALMNTFNRTLQYANERQQFGRPIGKFQAIQHQLSVMAEHTFAARMAAQIGCHSAMATPDRLRVAVAKSRTCEAAIEVAALAHSIHGAIGFTAEYDLQLYTRRLHAWRQAAGSESYWQEVLGEELVDRRNGLALDLIRATTDIHQGD</sequence>
<comment type="caution">
    <text evidence="8">The sequence shown here is derived from an EMBL/GenBank/DDBJ whole genome shotgun (WGS) entry which is preliminary data.</text>
</comment>
<evidence type="ECO:0000256" key="2">
    <source>
        <dbReference type="ARBA" id="ARBA00009347"/>
    </source>
</evidence>
<feature type="domain" description="Acyl-CoA dehydrogenase/oxidase C-terminal" evidence="6">
    <location>
        <begin position="176"/>
        <end position="300"/>
    </location>
</feature>
<organism evidence="8 9">
    <name type="scientific">Ramlibacter albus</name>
    <dbReference type="NCBI Taxonomy" id="2079448"/>
    <lineage>
        <taxon>Bacteria</taxon>
        <taxon>Pseudomonadati</taxon>
        <taxon>Pseudomonadota</taxon>
        <taxon>Betaproteobacteria</taxon>
        <taxon>Burkholderiales</taxon>
        <taxon>Comamonadaceae</taxon>
        <taxon>Ramlibacter</taxon>
    </lineage>
</organism>
<protein>
    <submittedName>
        <fullName evidence="8">Acyl-CoA/acyl-ACP dehydrogenase</fullName>
    </submittedName>
</protein>
<evidence type="ECO:0000259" key="6">
    <source>
        <dbReference type="Pfam" id="PF00441"/>
    </source>
</evidence>
<proteinExistence type="inferred from homology"/>
<keyword evidence="3" id="KW-0285">Flavoprotein</keyword>
<keyword evidence="5" id="KW-0560">Oxidoreductase</keyword>
<dbReference type="PANTHER" id="PTHR43884:SF20">
    <property type="entry name" value="ACYL-COA DEHYDROGENASE FADE28"/>
    <property type="match status" value="1"/>
</dbReference>
<comment type="cofactor">
    <cofactor evidence="1">
        <name>FAD</name>
        <dbReference type="ChEBI" id="CHEBI:57692"/>
    </cofactor>
</comment>
<dbReference type="InterPro" id="IPR009100">
    <property type="entry name" value="AcylCoA_DH/oxidase_NM_dom_sf"/>
</dbReference>
<dbReference type="EMBL" id="JACORU010000014">
    <property type="protein sequence ID" value="MBC5767969.1"/>
    <property type="molecule type" value="Genomic_DNA"/>
</dbReference>
<evidence type="ECO:0000256" key="5">
    <source>
        <dbReference type="ARBA" id="ARBA00023002"/>
    </source>
</evidence>
<dbReference type="GO" id="GO:0050660">
    <property type="term" value="F:flavin adenine dinucleotide binding"/>
    <property type="evidence" value="ECO:0007669"/>
    <property type="project" value="InterPro"/>
</dbReference>
<dbReference type="InterPro" id="IPR013786">
    <property type="entry name" value="AcylCoA_DH/ox_N"/>
</dbReference>
<evidence type="ECO:0000256" key="3">
    <source>
        <dbReference type="ARBA" id="ARBA00022630"/>
    </source>
</evidence>
<dbReference type="InterPro" id="IPR009075">
    <property type="entry name" value="AcylCo_DH/oxidase_C"/>
</dbReference>
<evidence type="ECO:0000259" key="7">
    <source>
        <dbReference type="Pfam" id="PF02771"/>
    </source>
</evidence>
<evidence type="ECO:0000256" key="1">
    <source>
        <dbReference type="ARBA" id="ARBA00001974"/>
    </source>
</evidence>
<dbReference type="Gene3D" id="1.10.540.10">
    <property type="entry name" value="Acyl-CoA dehydrogenase/oxidase, N-terminal domain"/>
    <property type="match status" value="1"/>
</dbReference>
<name>A0A923MET9_9BURK</name>
<dbReference type="Pfam" id="PF00441">
    <property type="entry name" value="Acyl-CoA_dh_1"/>
    <property type="match status" value="1"/>
</dbReference>
<reference evidence="8" key="1">
    <citation type="submission" date="2020-08" db="EMBL/GenBank/DDBJ databases">
        <title>Ramlibacter sp. GTP1 16S ribosomal RNA gene genome sequencing and assembly.</title>
        <authorList>
            <person name="Kang M."/>
        </authorList>
    </citation>
    <scope>NUCLEOTIDE SEQUENCE</scope>
    <source>
        <strain evidence="8">GTP1</strain>
    </source>
</reference>
<dbReference type="Pfam" id="PF02771">
    <property type="entry name" value="Acyl-CoA_dh_N"/>
    <property type="match status" value="1"/>
</dbReference>